<dbReference type="SUPFAM" id="SSF46785">
    <property type="entry name" value="Winged helix' DNA-binding domain"/>
    <property type="match status" value="1"/>
</dbReference>
<dbReference type="Gene3D" id="3.40.190.290">
    <property type="match status" value="1"/>
</dbReference>
<dbReference type="Gene3D" id="1.10.10.10">
    <property type="entry name" value="Winged helix-like DNA-binding domain superfamily/Winged helix DNA-binding domain"/>
    <property type="match status" value="1"/>
</dbReference>
<reference evidence="7" key="1">
    <citation type="submission" date="2022-10" db="EMBL/GenBank/DDBJ databases">
        <title>Genome sequence of Actinomyces israelii ATCC 10048.</title>
        <authorList>
            <person name="Watt R.M."/>
            <person name="Tong W.M."/>
        </authorList>
    </citation>
    <scope>NUCLEOTIDE SEQUENCE</scope>
    <source>
        <strain evidence="7">ATCC 10048</strain>
    </source>
</reference>
<keyword evidence="4" id="KW-0010">Activator</keyword>
<gene>
    <name evidence="7" type="ORF">OHJ16_15425</name>
</gene>
<evidence type="ECO:0000259" key="6">
    <source>
        <dbReference type="PROSITE" id="PS50931"/>
    </source>
</evidence>
<dbReference type="InterPro" id="IPR050176">
    <property type="entry name" value="LTTR"/>
</dbReference>
<dbReference type="InterPro" id="IPR017685">
    <property type="entry name" value="ArgP"/>
</dbReference>
<sequence>MFKTSHLEALSAVCESGSFEIAASTLGITQSALSQRIGALEREAGLVLVERSRPVRPTRPGAIVLGLARQVMLLSSDAQRLLAADGSSPDASGMTRVSLAINADSISTWFQPVIARIAAERSVLLDLHIEDQDHTAALLGEGRVMAAVTTSSAPAPGCTVERLGTMVYWPACAPSLIKGLKEEDVDPGRLPMLRFDLKDDLQHSYLRQTAVKSRPPVHYIPSNREFLMAARLGLGWGVLPEGQIAGDLETGRLVKLHPGRSVRVPLYWQRWRLDSPTLDSLTTIVQRAAALELAP</sequence>
<dbReference type="Pfam" id="PF00126">
    <property type="entry name" value="HTH_1"/>
    <property type="match status" value="1"/>
</dbReference>
<dbReference type="InterPro" id="IPR000847">
    <property type="entry name" value="LysR_HTH_N"/>
</dbReference>
<evidence type="ECO:0000256" key="5">
    <source>
        <dbReference type="ARBA" id="ARBA00023163"/>
    </source>
</evidence>
<name>A0ABT4ICE6_9ACTO</name>
<evidence type="ECO:0000256" key="3">
    <source>
        <dbReference type="ARBA" id="ARBA00023125"/>
    </source>
</evidence>
<dbReference type="PANTHER" id="PTHR30579">
    <property type="entry name" value="TRANSCRIPTIONAL REGULATOR"/>
    <property type="match status" value="1"/>
</dbReference>
<proteinExistence type="inferred from homology"/>
<dbReference type="InterPro" id="IPR036390">
    <property type="entry name" value="WH_DNA-bd_sf"/>
</dbReference>
<dbReference type="EMBL" id="JAPTMY010000053">
    <property type="protein sequence ID" value="MCZ0859424.1"/>
    <property type="molecule type" value="Genomic_DNA"/>
</dbReference>
<keyword evidence="2" id="KW-0805">Transcription regulation</keyword>
<dbReference type="PRINTS" id="PR00039">
    <property type="entry name" value="HTHLYSR"/>
</dbReference>
<dbReference type="Proteomes" id="UP001072034">
    <property type="component" value="Unassembled WGS sequence"/>
</dbReference>
<organism evidence="7 8">
    <name type="scientific">Actinomyces israelii</name>
    <dbReference type="NCBI Taxonomy" id="1659"/>
    <lineage>
        <taxon>Bacteria</taxon>
        <taxon>Bacillati</taxon>
        <taxon>Actinomycetota</taxon>
        <taxon>Actinomycetes</taxon>
        <taxon>Actinomycetales</taxon>
        <taxon>Actinomycetaceae</taxon>
        <taxon>Actinomyces</taxon>
    </lineage>
</organism>
<dbReference type="InterPro" id="IPR036388">
    <property type="entry name" value="WH-like_DNA-bd_sf"/>
</dbReference>
<evidence type="ECO:0000256" key="2">
    <source>
        <dbReference type="ARBA" id="ARBA00023015"/>
    </source>
</evidence>
<keyword evidence="8" id="KW-1185">Reference proteome</keyword>
<keyword evidence="5" id="KW-0804">Transcription</keyword>
<dbReference type="NCBIfam" id="NF002964">
    <property type="entry name" value="PRK03635.1"/>
    <property type="match status" value="1"/>
</dbReference>
<evidence type="ECO:0000256" key="1">
    <source>
        <dbReference type="ARBA" id="ARBA00009437"/>
    </source>
</evidence>
<comment type="similarity">
    <text evidence="1">Belongs to the LysR transcriptional regulatory family.</text>
</comment>
<evidence type="ECO:0000313" key="7">
    <source>
        <dbReference type="EMBL" id="MCZ0859424.1"/>
    </source>
</evidence>
<dbReference type="PROSITE" id="PS50931">
    <property type="entry name" value="HTH_LYSR"/>
    <property type="match status" value="1"/>
</dbReference>
<dbReference type="NCBIfam" id="TIGR03298">
    <property type="entry name" value="argP"/>
    <property type="match status" value="1"/>
</dbReference>
<feature type="domain" description="HTH lysR-type" evidence="6">
    <location>
        <begin position="2"/>
        <end position="58"/>
    </location>
</feature>
<protein>
    <submittedName>
        <fullName evidence="7">LysR family transcriptional regulator ArgP</fullName>
    </submittedName>
</protein>
<dbReference type="Pfam" id="PF03466">
    <property type="entry name" value="LysR_substrate"/>
    <property type="match status" value="1"/>
</dbReference>
<dbReference type="InterPro" id="IPR005119">
    <property type="entry name" value="LysR_subst-bd"/>
</dbReference>
<keyword evidence="3" id="KW-0238">DNA-binding</keyword>
<dbReference type="PANTHER" id="PTHR30579:SF2">
    <property type="entry name" value="HTH-TYPE TRANSCRIPTIONAL REGULATOR ARGP"/>
    <property type="match status" value="1"/>
</dbReference>
<dbReference type="SUPFAM" id="SSF53850">
    <property type="entry name" value="Periplasmic binding protein-like II"/>
    <property type="match status" value="1"/>
</dbReference>
<evidence type="ECO:0000313" key="8">
    <source>
        <dbReference type="Proteomes" id="UP001072034"/>
    </source>
</evidence>
<evidence type="ECO:0000256" key="4">
    <source>
        <dbReference type="ARBA" id="ARBA00023159"/>
    </source>
</evidence>
<comment type="caution">
    <text evidence="7">The sequence shown here is derived from an EMBL/GenBank/DDBJ whole genome shotgun (WGS) entry which is preliminary data.</text>
</comment>
<dbReference type="RefSeq" id="WP_268918634.1">
    <property type="nucleotide sequence ID" value="NZ_CP124548.1"/>
</dbReference>
<accession>A0ABT4ICE6</accession>